<reference evidence="1 2" key="1">
    <citation type="submission" date="2015-10" db="EMBL/GenBank/DDBJ databases">
        <title>Genome analyses suggest a sexual origin of heterokaryosis in a supposedly ancient asexual fungus.</title>
        <authorList>
            <person name="Ropars J."/>
            <person name="Sedzielewska K."/>
            <person name="Noel J."/>
            <person name="Charron P."/>
            <person name="Farinelli L."/>
            <person name="Marton T."/>
            <person name="Kruger M."/>
            <person name="Pelin A."/>
            <person name="Brachmann A."/>
            <person name="Corradi N."/>
        </authorList>
    </citation>
    <scope>NUCLEOTIDE SEQUENCE [LARGE SCALE GENOMIC DNA]</scope>
    <source>
        <strain evidence="1 2">A4</strain>
    </source>
</reference>
<evidence type="ECO:0000313" key="1">
    <source>
        <dbReference type="EMBL" id="PKY58321.1"/>
    </source>
</evidence>
<comment type="caution">
    <text evidence="1">The sequence shown here is derived from an EMBL/GenBank/DDBJ whole genome shotgun (WGS) entry which is preliminary data.</text>
</comment>
<organism evidence="1 2">
    <name type="scientific">Rhizophagus irregularis</name>
    <dbReference type="NCBI Taxonomy" id="588596"/>
    <lineage>
        <taxon>Eukaryota</taxon>
        <taxon>Fungi</taxon>
        <taxon>Fungi incertae sedis</taxon>
        <taxon>Mucoromycota</taxon>
        <taxon>Glomeromycotina</taxon>
        <taxon>Glomeromycetes</taxon>
        <taxon>Glomerales</taxon>
        <taxon>Glomeraceae</taxon>
        <taxon>Rhizophagus</taxon>
    </lineage>
</organism>
<gene>
    <name evidence="1" type="ORF">RhiirA4_429626</name>
</gene>
<accession>A0A2I1HHG5</accession>
<dbReference type="EMBL" id="LLXI01002953">
    <property type="protein sequence ID" value="PKY58321.1"/>
    <property type="molecule type" value="Genomic_DNA"/>
</dbReference>
<dbReference type="VEuPathDB" id="FungiDB:FUN_017454"/>
<sequence length="295" mass="34727">MLYMKDLLELSRFCFLSLLSDSSQYVIDWALTWHTLMFQPKHDDSYTQANASMHYALKFQLFLDDLPTLESLKRSRPDLYIDILTCRSCENQLEDFMHLFMCNKRRVRMQQILNSYMRHLTTKIKEAGDNAKRDFSTQINKLNSLSCWSFSSSNWSSYSLVRGCLPSAFLEVFMELDIPRLTVMNVIAAIHNNFIHKFRKRIWNPRSYDKGLWEQAMNITSKLKNSPRPKGLPKSSYLPYSSLPPPTHVISRDSGTDWLKNSMQYGLKWFDHISGFMGRLMVLLNNSFCRMECRF</sequence>
<proteinExistence type="predicted"/>
<dbReference type="Proteomes" id="UP000234323">
    <property type="component" value="Unassembled WGS sequence"/>
</dbReference>
<protein>
    <submittedName>
        <fullName evidence="1">Uncharacterized protein</fullName>
    </submittedName>
</protein>
<dbReference type="VEuPathDB" id="FungiDB:RhiirA1_449947"/>
<evidence type="ECO:0000313" key="2">
    <source>
        <dbReference type="Proteomes" id="UP000234323"/>
    </source>
</evidence>
<dbReference type="VEuPathDB" id="FungiDB:RhiirFUN_014511"/>
<dbReference type="AlphaFoldDB" id="A0A2I1HHG5"/>
<name>A0A2I1HHG5_9GLOM</name>
<keyword evidence="2" id="KW-1185">Reference proteome</keyword>